<dbReference type="Proteomes" id="UP000095564">
    <property type="component" value="Unassembled WGS sequence"/>
</dbReference>
<proteinExistence type="inferred from homology"/>
<dbReference type="Gene3D" id="3.40.50.300">
    <property type="entry name" value="P-loop containing nucleotide triphosphate hydrolases"/>
    <property type="match status" value="1"/>
</dbReference>
<dbReference type="OrthoDB" id="9815116at2"/>
<sequence>MKEKVIAIVNQKGGVAKTTTTLNLGAELAKAGNKVLLVDFDPQSSLTIALGQFDENIPSIADLMQLEIEDRDLLNKEDIMINIYGMDLLPGSIVLASTELFLINATCREQILKTVLAKYKKDYDYILIDCGPSLGMLTINALTAADSVIIPVEAEYLSAKGMELLLRSVAMTKRKLNPSLKIDGILITRVDKRNNLSGQIIKMVRDAYESLNIFDSQIPERIAVGKSLSKHELVAGFEKNSDAAIAYKKLAQEVLAK</sequence>
<dbReference type="RefSeq" id="WP_055159822.1">
    <property type="nucleotide sequence ID" value="NZ_BAABXM010000001.1"/>
</dbReference>
<evidence type="ECO:0000256" key="3">
    <source>
        <dbReference type="ARBA" id="ARBA00062323"/>
    </source>
</evidence>
<comment type="catalytic activity">
    <reaction evidence="2">
        <text>ATP + H2O = ADP + phosphate + H(+)</text>
        <dbReference type="Rhea" id="RHEA:13065"/>
        <dbReference type="ChEBI" id="CHEBI:15377"/>
        <dbReference type="ChEBI" id="CHEBI:15378"/>
        <dbReference type="ChEBI" id="CHEBI:30616"/>
        <dbReference type="ChEBI" id="CHEBI:43474"/>
        <dbReference type="ChEBI" id="CHEBI:456216"/>
    </reaction>
</comment>
<evidence type="ECO:0000256" key="2">
    <source>
        <dbReference type="ARBA" id="ARBA00049360"/>
    </source>
</evidence>
<evidence type="ECO:0000256" key="4">
    <source>
        <dbReference type="ARBA" id="ARBA00071824"/>
    </source>
</evidence>
<dbReference type="InterPro" id="IPR027417">
    <property type="entry name" value="P-loop_NTPase"/>
</dbReference>
<feature type="domain" description="AAA" evidence="5">
    <location>
        <begin position="4"/>
        <end position="182"/>
    </location>
</feature>
<dbReference type="Pfam" id="PF13614">
    <property type="entry name" value="AAA_31"/>
    <property type="match status" value="1"/>
</dbReference>
<protein>
    <recommendedName>
        <fullName evidence="4">Sporulation initiation inhibitor protein Soj</fullName>
    </recommendedName>
</protein>
<gene>
    <name evidence="6" type="primary">soj_1</name>
    <name evidence="6" type="ORF">ERS852520_01399</name>
</gene>
<dbReference type="CDD" id="cd02042">
    <property type="entry name" value="ParAB_family"/>
    <property type="match status" value="1"/>
</dbReference>
<dbReference type="InterPro" id="IPR025669">
    <property type="entry name" value="AAA_dom"/>
</dbReference>
<evidence type="ECO:0000256" key="1">
    <source>
        <dbReference type="ARBA" id="ARBA00006976"/>
    </source>
</evidence>
<dbReference type="AlphaFoldDB" id="A0A174NJL6"/>
<evidence type="ECO:0000313" key="7">
    <source>
        <dbReference type="Proteomes" id="UP000095564"/>
    </source>
</evidence>
<comment type="subunit">
    <text evidence="3">Dimerizes in the presence of ATP but not ADP; ATP-binding is required for double-stranded (ds)DNA-binding. Interacts with DnaA.</text>
</comment>
<dbReference type="InterPro" id="IPR050678">
    <property type="entry name" value="DNA_Partitioning_ATPase"/>
</dbReference>
<reference evidence="6 7" key="1">
    <citation type="submission" date="2015-09" db="EMBL/GenBank/DDBJ databases">
        <authorList>
            <consortium name="Pathogen Informatics"/>
        </authorList>
    </citation>
    <scope>NUCLEOTIDE SEQUENCE [LARGE SCALE GENOMIC DNA]</scope>
    <source>
        <strain evidence="6 7">2789STDY5834908</strain>
    </source>
</reference>
<accession>A0A174NJL6</accession>
<dbReference type="FunFam" id="3.40.50.300:FF:000285">
    <property type="entry name" value="Sporulation initiation inhibitor Soj"/>
    <property type="match status" value="1"/>
</dbReference>
<dbReference type="SUPFAM" id="SSF52540">
    <property type="entry name" value="P-loop containing nucleoside triphosphate hydrolases"/>
    <property type="match status" value="1"/>
</dbReference>
<dbReference type="EMBL" id="CZAU01000012">
    <property type="protein sequence ID" value="CUP46155.1"/>
    <property type="molecule type" value="Genomic_DNA"/>
</dbReference>
<organism evidence="6 7">
    <name type="scientific">Anaerostipes hadrus</name>
    <dbReference type="NCBI Taxonomy" id="649756"/>
    <lineage>
        <taxon>Bacteria</taxon>
        <taxon>Bacillati</taxon>
        <taxon>Bacillota</taxon>
        <taxon>Clostridia</taxon>
        <taxon>Lachnospirales</taxon>
        <taxon>Lachnospiraceae</taxon>
        <taxon>Anaerostipes</taxon>
    </lineage>
</organism>
<evidence type="ECO:0000313" key="6">
    <source>
        <dbReference type="EMBL" id="CUP46155.1"/>
    </source>
</evidence>
<name>A0A174NJL6_ANAHA</name>
<comment type="similarity">
    <text evidence="1">Belongs to the ParA family.</text>
</comment>
<dbReference type="PIRSF" id="PIRSF009320">
    <property type="entry name" value="Nuc_binding_HP_1000"/>
    <property type="match status" value="1"/>
</dbReference>
<dbReference type="PANTHER" id="PTHR13696:SF99">
    <property type="entry name" value="COBYRINIC ACID AC-DIAMIDE SYNTHASE"/>
    <property type="match status" value="1"/>
</dbReference>
<evidence type="ECO:0000259" key="5">
    <source>
        <dbReference type="Pfam" id="PF13614"/>
    </source>
</evidence>
<dbReference type="PANTHER" id="PTHR13696">
    <property type="entry name" value="P-LOOP CONTAINING NUCLEOSIDE TRIPHOSPHATE HYDROLASE"/>
    <property type="match status" value="1"/>
</dbReference>